<organism evidence="1 2">
    <name type="scientific">Pedobacter frigiditerrae</name>
    <dbReference type="NCBI Taxonomy" id="2530452"/>
    <lineage>
        <taxon>Bacteria</taxon>
        <taxon>Pseudomonadati</taxon>
        <taxon>Bacteroidota</taxon>
        <taxon>Sphingobacteriia</taxon>
        <taxon>Sphingobacteriales</taxon>
        <taxon>Sphingobacteriaceae</taxon>
        <taxon>Pedobacter</taxon>
    </lineage>
</organism>
<gene>
    <name evidence="1" type="ORF">EZ428_21215</name>
</gene>
<accession>A0A4R0MNR9</accession>
<dbReference type="OrthoDB" id="1495661at2"/>
<dbReference type="AlphaFoldDB" id="A0A4R0MNR9"/>
<dbReference type="Proteomes" id="UP000292884">
    <property type="component" value="Unassembled WGS sequence"/>
</dbReference>
<keyword evidence="2" id="KW-1185">Reference proteome</keyword>
<name>A0A4R0MNR9_9SPHI</name>
<sequence length="129" mass="15237">MSQEKLDTEEILVELAKKIIGGNEVNNILNNPNEFPTELIENLSLTTALKYWKGEINYVEGDYIINNLYSFWLTKDYYLNYGFSEIAWECYEAFDAGEYFRSDDDRKIDPAEKYTKPLIEEILKRKNKI</sequence>
<comment type="caution">
    <text evidence="1">The sequence shown here is derived from an EMBL/GenBank/DDBJ whole genome shotgun (WGS) entry which is preliminary data.</text>
</comment>
<dbReference type="EMBL" id="SJSK01000006">
    <property type="protein sequence ID" value="TCC88243.1"/>
    <property type="molecule type" value="Genomic_DNA"/>
</dbReference>
<protein>
    <submittedName>
        <fullName evidence="1">Uncharacterized protein</fullName>
    </submittedName>
</protein>
<reference evidence="1 2" key="1">
    <citation type="submission" date="2019-02" db="EMBL/GenBank/DDBJ databases">
        <title>Pedobacter sp. RP-1-13 sp. nov., isolated from Arctic soil.</title>
        <authorList>
            <person name="Dahal R.H."/>
        </authorList>
    </citation>
    <scope>NUCLEOTIDE SEQUENCE [LARGE SCALE GENOMIC DNA]</scope>
    <source>
        <strain evidence="1 2">RP-1-13</strain>
    </source>
</reference>
<proteinExistence type="predicted"/>
<evidence type="ECO:0000313" key="2">
    <source>
        <dbReference type="Proteomes" id="UP000292884"/>
    </source>
</evidence>
<evidence type="ECO:0000313" key="1">
    <source>
        <dbReference type="EMBL" id="TCC88243.1"/>
    </source>
</evidence>
<dbReference type="RefSeq" id="WP_131555271.1">
    <property type="nucleotide sequence ID" value="NZ_SJSK01000006.1"/>
</dbReference>